<reference evidence="1" key="1">
    <citation type="journal article" date="2014" name="Front. Microbiol.">
        <title>High frequency of phylogenetically diverse reductive dehalogenase-homologous genes in deep subseafloor sedimentary metagenomes.</title>
        <authorList>
            <person name="Kawai M."/>
            <person name="Futagami T."/>
            <person name="Toyoda A."/>
            <person name="Takaki Y."/>
            <person name="Nishi S."/>
            <person name="Hori S."/>
            <person name="Arai W."/>
            <person name="Tsubouchi T."/>
            <person name="Morono Y."/>
            <person name="Uchiyama I."/>
            <person name="Ito T."/>
            <person name="Fujiyama A."/>
            <person name="Inagaki F."/>
            <person name="Takami H."/>
        </authorList>
    </citation>
    <scope>NUCLEOTIDE SEQUENCE</scope>
    <source>
        <strain evidence="1">Expedition CK06-06</strain>
    </source>
</reference>
<comment type="caution">
    <text evidence="1">The sequence shown here is derived from an EMBL/GenBank/DDBJ whole genome shotgun (WGS) entry which is preliminary data.</text>
</comment>
<dbReference type="PANTHER" id="PTHR36442">
    <property type="entry name" value="CYCLIC-DI-AMP PHOSPHODIESTERASE PGPH"/>
    <property type="match status" value="1"/>
</dbReference>
<dbReference type="NCBIfam" id="TIGR00277">
    <property type="entry name" value="HDIG"/>
    <property type="match status" value="1"/>
</dbReference>
<sequence>PLLIRTGALYHDIGKMKNSIYFIENQNEEYNPHDQLEFEKSAGIIIG</sequence>
<dbReference type="EMBL" id="BARW01041939">
    <property type="protein sequence ID" value="GAJ19101.1"/>
    <property type="molecule type" value="Genomic_DNA"/>
</dbReference>
<evidence type="ECO:0000313" key="1">
    <source>
        <dbReference type="EMBL" id="GAJ19101.1"/>
    </source>
</evidence>
<dbReference type="Gene3D" id="1.10.3210.10">
    <property type="entry name" value="Hypothetical protein af1432"/>
    <property type="match status" value="1"/>
</dbReference>
<dbReference type="InterPro" id="IPR006675">
    <property type="entry name" value="HDIG_dom"/>
</dbReference>
<protein>
    <submittedName>
        <fullName evidence="1">Uncharacterized protein</fullName>
    </submittedName>
</protein>
<dbReference type="AlphaFoldDB" id="X1VQQ2"/>
<name>X1VQQ2_9ZZZZ</name>
<proteinExistence type="predicted"/>
<accession>X1VQQ2</accession>
<organism evidence="1">
    <name type="scientific">marine sediment metagenome</name>
    <dbReference type="NCBI Taxonomy" id="412755"/>
    <lineage>
        <taxon>unclassified sequences</taxon>
        <taxon>metagenomes</taxon>
        <taxon>ecological metagenomes</taxon>
    </lineage>
</organism>
<dbReference type="PANTHER" id="PTHR36442:SF1">
    <property type="entry name" value="CYCLIC-DI-AMP PHOSPHODIESTERASE PGPH"/>
    <property type="match status" value="1"/>
</dbReference>
<feature type="non-terminal residue" evidence="1">
    <location>
        <position position="1"/>
    </location>
</feature>
<gene>
    <name evidence="1" type="ORF">S12H4_62480</name>
</gene>
<dbReference type="InterPro" id="IPR052722">
    <property type="entry name" value="PgpH_phosphodiesterase"/>
</dbReference>